<feature type="transmembrane region" description="Helical" evidence="9">
    <location>
        <begin position="232"/>
        <end position="252"/>
    </location>
</feature>
<reference evidence="10" key="1">
    <citation type="submission" date="2025-08" db="UniProtKB">
        <authorList>
            <consortium name="Ensembl"/>
        </authorList>
    </citation>
    <scope>IDENTIFICATION</scope>
</reference>
<keyword evidence="4" id="KW-0808">Transferase</keyword>
<feature type="region of interest" description="Disordered" evidence="8">
    <location>
        <begin position="117"/>
        <end position="155"/>
    </location>
</feature>
<feature type="transmembrane region" description="Helical" evidence="9">
    <location>
        <begin position="463"/>
        <end position="484"/>
    </location>
</feature>
<evidence type="ECO:0000256" key="5">
    <source>
        <dbReference type="ARBA" id="ARBA00022692"/>
    </source>
</evidence>
<evidence type="ECO:0008006" key="12">
    <source>
        <dbReference type="Google" id="ProtNLM"/>
    </source>
</evidence>
<feature type="transmembrane region" description="Helical" evidence="9">
    <location>
        <begin position="660"/>
        <end position="678"/>
    </location>
</feature>
<sequence length="882" mass="101101">MDVGGARERTDVGGARERTPVGPHREPGHVRLRTWAVHARPTQSSLGLTFPPPSRFRGRLDNPAVGNGGGDESLKLGAGPGPCGPCPTRLGPRQGESQLHPNRDYEKMVGQTRNKLKEAASQPLHSPRSTQCRRRRRATGAGEPEFEEEPKEEMKEPELLLSAGRGILPGGARGYSPRRTRNLNARNAQNCMKLEMVTKTVLLGRFQFLSAFVEQLRDKVHLLQRRPFTGRITFGIAAFVSFLHWIHLITLFENDRHFSHLSSLEREMTFRTEMGLYYSYFKTIIEAPSFLEGLWMIMNDRLTEYPLVINTVKRFHLYPEVIIAFWYRSVVGIMNSFGLETKTCWNVTRVEPLNEVQSCEGLGDPACFYVGVIFVLNGMMMGLFFVYGAYLSGTQLGGLITVLCYFFNHGEATRVMWTPPLRESFSYPFLVLQMYILTLILRTSNNSKKHFVALCLSNVAFMLPWQFAQFILFTQIASLFPMYVVGYIEPTKFQKIIYMNMISVLLCFVLMFGNPMYLSSYYSSSLLMTLVIILKRNKIQRFGVSELHFWLIQGCAWFCGTIILKFLTSKILGVSDHIRLSDLIAARILRYTDFDTLIYTCAPEFDFMEKATPLRYTKTLLLPVVMVITYFIFKKAFRDILCVLSANTYLRKQLLEHGELIFHTLQLFAFTSLAILIMRLKLFLTPHMCIMASLICSRRLFGWLFCRLRFENVVFGILTVMSIQGCANLHNQWSIIGEFNNLPQEELIQWVRYNTRPDAVFAGAMPTMASVKLSTLHPIVNHPHYEDADLRARTKTVYSAYSRKSAKEVRDKLLELHVNYYILEEAWCVVRTKPGCSMLEIWDVEDPSNSANPPLCSVLLKDARPYFTTVFQNSMYRVLKVN</sequence>
<feature type="transmembrane region" description="Helical" evidence="9">
    <location>
        <begin position="547"/>
        <end position="567"/>
    </location>
</feature>
<accession>A0A8D0V0L5</accession>
<evidence type="ECO:0000256" key="4">
    <source>
        <dbReference type="ARBA" id="ARBA00022679"/>
    </source>
</evidence>
<evidence type="ECO:0000256" key="1">
    <source>
        <dbReference type="ARBA" id="ARBA00004141"/>
    </source>
</evidence>
<dbReference type="Proteomes" id="UP000694727">
    <property type="component" value="Unplaced"/>
</dbReference>
<dbReference type="PANTHER" id="PTHR31488:SF6">
    <property type="entry name" value="C-MANNOSYLTRANSFERASE DPY19L2-RELATED"/>
    <property type="match status" value="1"/>
</dbReference>
<name>A0A8D0V0L5_PIG</name>
<evidence type="ECO:0000256" key="2">
    <source>
        <dbReference type="ARBA" id="ARBA00008744"/>
    </source>
</evidence>
<evidence type="ECO:0000256" key="6">
    <source>
        <dbReference type="ARBA" id="ARBA00022989"/>
    </source>
</evidence>
<proteinExistence type="inferred from homology"/>
<dbReference type="CDD" id="cd20179">
    <property type="entry name" value="Dpy19L2"/>
    <property type="match status" value="1"/>
</dbReference>
<evidence type="ECO:0000256" key="8">
    <source>
        <dbReference type="SAM" id="MobiDB-lite"/>
    </source>
</evidence>
<feature type="compositionally biased region" description="Basic and acidic residues" evidence="8">
    <location>
        <begin position="1"/>
        <end position="29"/>
    </location>
</feature>
<feature type="transmembrane region" description="Helical" evidence="9">
    <location>
        <begin position="366"/>
        <end position="390"/>
    </location>
</feature>
<dbReference type="GO" id="GO:0016757">
    <property type="term" value="F:glycosyltransferase activity"/>
    <property type="evidence" value="ECO:0007669"/>
    <property type="project" value="UniProtKB-KW"/>
</dbReference>
<evidence type="ECO:0000256" key="9">
    <source>
        <dbReference type="SAM" id="Phobius"/>
    </source>
</evidence>
<feature type="transmembrane region" description="Helical" evidence="9">
    <location>
        <begin position="425"/>
        <end position="443"/>
    </location>
</feature>
<evidence type="ECO:0000256" key="7">
    <source>
        <dbReference type="ARBA" id="ARBA00023136"/>
    </source>
</evidence>
<dbReference type="InterPro" id="IPR018732">
    <property type="entry name" value="Dpy-19/Dpy-19-like"/>
</dbReference>
<dbReference type="PANTHER" id="PTHR31488">
    <property type="entry name" value="DPY-19-LIKE 1, LIKE (H. SAPIENS)"/>
    <property type="match status" value="1"/>
</dbReference>
<comment type="subcellular location">
    <subcellularLocation>
        <location evidence="1">Membrane</location>
        <topology evidence="1">Multi-pass membrane protein</topology>
    </subcellularLocation>
</comment>
<evidence type="ECO:0000313" key="11">
    <source>
        <dbReference type="Proteomes" id="UP000694727"/>
    </source>
</evidence>
<keyword evidence="7 9" id="KW-0472">Membrane</keyword>
<comment type="similarity">
    <text evidence="2">Belongs to the dpy-19 family.</text>
</comment>
<organism evidence="10 11">
    <name type="scientific">Sus scrofa</name>
    <name type="common">Pig</name>
    <dbReference type="NCBI Taxonomy" id="9823"/>
    <lineage>
        <taxon>Eukaryota</taxon>
        <taxon>Metazoa</taxon>
        <taxon>Chordata</taxon>
        <taxon>Craniata</taxon>
        <taxon>Vertebrata</taxon>
        <taxon>Euteleostomi</taxon>
        <taxon>Mammalia</taxon>
        <taxon>Eutheria</taxon>
        <taxon>Laurasiatheria</taxon>
        <taxon>Artiodactyla</taxon>
        <taxon>Suina</taxon>
        <taxon>Suidae</taxon>
        <taxon>Sus</taxon>
    </lineage>
</organism>
<feature type="transmembrane region" description="Helical" evidence="9">
    <location>
        <begin position="496"/>
        <end position="513"/>
    </location>
</feature>
<evidence type="ECO:0000313" key="10">
    <source>
        <dbReference type="Ensembl" id="ENSSSCP00025043484.1"/>
    </source>
</evidence>
<protein>
    <recommendedName>
        <fullName evidence="12">Dpy-19 like 2</fullName>
    </recommendedName>
</protein>
<dbReference type="AlphaFoldDB" id="A0A8D0V0L5"/>
<keyword evidence="6 9" id="KW-1133">Transmembrane helix</keyword>
<keyword evidence="3" id="KW-0328">Glycosyltransferase</keyword>
<evidence type="ECO:0000256" key="3">
    <source>
        <dbReference type="ARBA" id="ARBA00022676"/>
    </source>
</evidence>
<dbReference type="GO" id="GO:0016020">
    <property type="term" value="C:membrane"/>
    <property type="evidence" value="ECO:0007669"/>
    <property type="project" value="UniProtKB-SubCell"/>
</dbReference>
<dbReference type="Ensembl" id="ENSSSCT00025098840.1">
    <property type="protein sequence ID" value="ENSSSCP00025043484.1"/>
    <property type="gene ID" value="ENSSSCG00025071780.1"/>
</dbReference>
<feature type="region of interest" description="Disordered" evidence="8">
    <location>
        <begin position="1"/>
        <end position="30"/>
    </location>
</feature>
<keyword evidence="5 9" id="KW-0812">Transmembrane</keyword>
<feature type="transmembrane region" description="Helical" evidence="9">
    <location>
        <begin position="616"/>
        <end position="633"/>
    </location>
</feature>
<dbReference type="Pfam" id="PF10034">
    <property type="entry name" value="Dpy19"/>
    <property type="match status" value="1"/>
</dbReference>